<keyword evidence="2" id="KW-1185">Reference proteome</keyword>
<accession>A0ACD1DTM7</accession>
<evidence type="ECO:0000313" key="2">
    <source>
        <dbReference type="Proteomes" id="UP000682204"/>
    </source>
</evidence>
<gene>
    <name evidence="1" type="ORF">KIH16_09895</name>
</gene>
<dbReference type="Proteomes" id="UP000682204">
    <property type="component" value="Chromosome"/>
</dbReference>
<organism evidence="1 2">
    <name type="scientific">Aminirod propionatiphilus</name>
    <dbReference type="NCBI Taxonomy" id="3415223"/>
    <lineage>
        <taxon>Bacteria</taxon>
        <taxon>Thermotogati</taxon>
        <taxon>Synergistota</taxon>
        <taxon>Synergistia</taxon>
        <taxon>Synergistales</taxon>
        <taxon>Aminiphilaceae</taxon>
        <taxon>Aminirod</taxon>
    </lineage>
</organism>
<proteinExistence type="predicted"/>
<name>A0ACD1DTM7_9BACT</name>
<dbReference type="EMBL" id="CP074691">
    <property type="protein sequence ID" value="QVL35498.1"/>
    <property type="molecule type" value="Genomic_DNA"/>
</dbReference>
<sequence length="139" mass="15325">MALSFDEIRDRYVCSPSTVAVVGASAKKERPVYGVMDYLQRAGFRLFPVNPAYAGLEILGETCRARLDELEEDVDIVAFFLDARHQAESLASLVSGEARPVAWFQPGAENGEGERTLRQSGFEVVSGLCLMQIHRAACR</sequence>
<protein>
    <submittedName>
        <fullName evidence="1">CoA-binding protein</fullName>
    </submittedName>
</protein>
<reference evidence="1" key="1">
    <citation type="submission" date="2021-05" db="EMBL/GenBank/DDBJ databases">
        <title>An isolated secondary fermenter in methanogenic hydrocarbon-degrading communities.</title>
        <authorList>
            <person name="Liu Y.-F."/>
            <person name="Liu Z.-l."/>
        </authorList>
    </citation>
    <scope>NUCLEOTIDE SEQUENCE</scope>
    <source>
        <strain evidence="1">L-13</strain>
    </source>
</reference>
<evidence type="ECO:0000313" key="1">
    <source>
        <dbReference type="EMBL" id="QVL35498.1"/>
    </source>
</evidence>